<comment type="caution">
    <text evidence="2">The sequence shown here is derived from an EMBL/GenBank/DDBJ whole genome shotgun (WGS) entry which is preliminary data.</text>
</comment>
<dbReference type="Proteomes" id="UP000625079">
    <property type="component" value="Unassembled WGS sequence"/>
</dbReference>
<dbReference type="AlphaFoldDB" id="A0AA88B712"/>
<reference evidence="2" key="2">
    <citation type="submission" date="2022-12" db="EMBL/GenBank/DDBJ databases">
        <authorList>
            <person name="Sun Q."/>
            <person name="Zhou Y."/>
        </authorList>
    </citation>
    <scope>NUCLEOTIDE SEQUENCE</scope>
    <source>
        <strain evidence="2">CGMCC 1.15034</strain>
    </source>
</reference>
<organism evidence="2 3">
    <name type="scientific">Bradyrhizobium guangdongense</name>
    <dbReference type="NCBI Taxonomy" id="1325090"/>
    <lineage>
        <taxon>Bacteria</taxon>
        <taxon>Pseudomonadati</taxon>
        <taxon>Pseudomonadota</taxon>
        <taxon>Alphaproteobacteria</taxon>
        <taxon>Hyphomicrobiales</taxon>
        <taxon>Nitrobacteraceae</taxon>
        <taxon>Bradyrhizobium</taxon>
    </lineage>
</organism>
<feature type="region of interest" description="Disordered" evidence="1">
    <location>
        <begin position="1"/>
        <end position="26"/>
    </location>
</feature>
<protein>
    <submittedName>
        <fullName evidence="2">Uncharacterized protein</fullName>
    </submittedName>
</protein>
<feature type="region of interest" description="Disordered" evidence="1">
    <location>
        <begin position="85"/>
        <end position="120"/>
    </location>
</feature>
<dbReference type="EMBL" id="BMHC01000002">
    <property type="protein sequence ID" value="GGI21278.1"/>
    <property type="molecule type" value="Genomic_DNA"/>
</dbReference>
<accession>A0AA88B712</accession>
<evidence type="ECO:0000313" key="2">
    <source>
        <dbReference type="EMBL" id="GGI21278.1"/>
    </source>
</evidence>
<dbReference type="InterPro" id="IPR047675">
    <property type="entry name" value="Putative_zinc-bd"/>
</dbReference>
<evidence type="ECO:0000256" key="1">
    <source>
        <dbReference type="SAM" id="MobiDB-lite"/>
    </source>
</evidence>
<reference evidence="2" key="1">
    <citation type="journal article" date="2014" name="Int. J. Syst. Evol. Microbiol.">
        <title>Complete genome sequence of Corynebacterium casei LMG S-19264T (=DSM 44701T), isolated from a smear-ripened cheese.</title>
        <authorList>
            <consortium name="US DOE Joint Genome Institute (JGI-PGF)"/>
            <person name="Walter F."/>
            <person name="Albersmeier A."/>
            <person name="Kalinowski J."/>
            <person name="Ruckert C."/>
        </authorList>
    </citation>
    <scope>NUCLEOTIDE SEQUENCE</scope>
    <source>
        <strain evidence="2">CGMCC 1.15034</strain>
    </source>
</reference>
<dbReference type="NCBIfam" id="NF041373">
    <property type="entry name" value="HGG_STG"/>
    <property type="match status" value="1"/>
</dbReference>
<proteinExistence type="predicted"/>
<sequence>MSHNRNTGPMRASPRCGARTRNGETCRAPALRGKVRCRMHGGAWGSGAPFGNGNAVKHGFFTAEAIEERKFVRTVLTEAEAFLRKLPAGSLPSGRPDASGTPHGAAGTDSPPPHLTKAGK</sequence>
<evidence type="ECO:0000313" key="3">
    <source>
        <dbReference type="Proteomes" id="UP000625079"/>
    </source>
</evidence>
<gene>
    <name evidence="2" type="ORF">GCM10010987_13520</name>
</gene>
<name>A0AA88B712_9BRAD</name>